<name>A0ABQ3L8C1_9PSEU</name>
<dbReference type="Proteomes" id="UP000635387">
    <property type="component" value="Unassembled WGS sequence"/>
</dbReference>
<gene>
    <name evidence="2" type="ORF">GCM10017790_15460</name>
</gene>
<evidence type="ECO:0000313" key="3">
    <source>
        <dbReference type="Proteomes" id="UP000635387"/>
    </source>
</evidence>
<feature type="compositionally biased region" description="Low complexity" evidence="1">
    <location>
        <begin position="27"/>
        <end position="39"/>
    </location>
</feature>
<sequence length="404" mass="44239">MAVLDERAAARRLADRFGFGPRPGEPLPALEGLLSPGGARQAPHLAPLPDRKDKKEDKQARAEQEQRLALWWLDRMVADDAERLTWFWHGHFATSEQKVREPSLMLAQNETFHRLGRGSFTGLAKALVVDPAMLKWLDGNDNKVGSPNENLAREFMELFALGVGHYSEEDVRESARALTGWTLDKKTGAAALKPQRQDRGPKQIFGRTADFTAESFVDLVLERPESAAFVTGRLWFRLVSPTPPPPDAHQRIIAAYGPGRDITAALRTIAGEAAFRDTAATIVKQPVEWLVGLLRATGLKASDLDPKKLLNGLRGMGQLPFRPPSVGGWPAGGAWLTTSAGVARMNLARLVAQKARDDALGRLRETIGIDTWSDRTRKALDGVAKDPRTLLTVAACAPEYVVSG</sequence>
<comment type="caution">
    <text evidence="2">The sequence shown here is derived from an EMBL/GenBank/DDBJ whole genome shotgun (WGS) entry which is preliminary data.</text>
</comment>
<protein>
    <recommendedName>
        <fullName evidence="4">DUF1800 domain-containing protein</fullName>
    </recommendedName>
</protein>
<dbReference type="EMBL" id="BNAY01000002">
    <property type="protein sequence ID" value="GHH08543.1"/>
    <property type="molecule type" value="Genomic_DNA"/>
</dbReference>
<evidence type="ECO:0008006" key="4">
    <source>
        <dbReference type="Google" id="ProtNLM"/>
    </source>
</evidence>
<dbReference type="InterPro" id="IPR014917">
    <property type="entry name" value="DUF1800"/>
</dbReference>
<dbReference type="Pfam" id="PF08811">
    <property type="entry name" value="DUF1800"/>
    <property type="match status" value="1"/>
</dbReference>
<evidence type="ECO:0000313" key="2">
    <source>
        <dbReference type="EMBL" id="GHH08543.1"/>
    </source>
</evidence>
<keyword evidence="3" id="KW-1185">Reference proteome</keyword>
<evidence type="ECO:0000256" key="1">
    <source>
        <dbReference type="SAM" id="MobiDB-lite"/>
    </source>
</evidence>
<feature type="region of interest" description="Disordered" evidence="1">
    <location>
        <begin position="15"/>
        <end position="60"/>
    </location>
</feature>
<feature type="compositionally biased region" description="Basic and acidic residues" evidence="1">
    <location>
        <begin position="49"/>
        <end position="60"/>
    </location>
</feature>
<organism evidence="2 3">
    <name type="scientific">Amycolatopsis oliviviridis</name>
    <dbReference type="NCBI Taxonomy" id="1471590"/>
    <lineage>
        <taxon>Bacteria</taxon>
        <taxon>Bacillati</taxon>
        <taxon>Actinomycetota</taxon>
        <taxon>Actinomycetes</taxon>
        <taxon>Pseudonocardiales</taxon>
        <taxon>Pseudonocardiaceae</taxon>
        <taxon>Amycolatopsis</taxon>
    </lineage>
</organism>
<proteinExistence type="predicted"/>
<dbReference type="RefSeq" id="WP_191253254.1">
    <property type="nucleotide sequence ID" value="NZ_BNAY01000002.1"/>
</dbReference>
<accession>A0ABQ3L8C1</accession>
<reference evidence="3" key="1">
    <citation type="journal article" date="2019" name="Int. J. Syst. Evol. Microbiol.">
        <title>The Global Catalogue of Microorganisms (GCM) 10K type strain sequencing project: providing services to taxonomists for standard genome sequencing and annotation.</title>
        <authorList>
            <consortium name="The Broad Institute Genomics Platform"/>
            <consortium name="The Broad Institute Genome Sequencing Center for Infectious Disease"/>
            <person name="Wu L."/>
            <person name="Ma J."/>
        </authorList>
    </citation>
    <scope>NUCLEOTIDE SEQUENCE [LARGE SCALE GENOMIC DNA]</scope>
    <source>
        <strain evidence="3">CGMCC 4.7683</strain>
    </source>
</reference>